<dbReference type="EMBL" id="JAMXLX010000011">
    <property type="protein sequence ID" value="MCO5959788.1"/>
    <property type="molecule type" value="Genomic_DNA"/>
</dbReference>
<sequence>MKGKRLIIMAGLPGSGKSTVAAGFAKGLGVPVISVDPLEAAMWRSGIPAAMTGISAYVIAEAIAEENLKLGLTVIVDAVNPVNAARMAWVRLAERTNAALVFVECFCSDPAVHRKRIERRVREIAGMAEITWDRVEERRAEYEAWRVPRITVDTAMDDPEELVKHLLPLLRGE</sequence>
<name>A0AAJ1C0X5_9HYPH</name>
<keyword evidence="1" id="KW-0067">ATP-binding</keyword>
<comment type="caution">
    <text evidence="1">The sequence shown here is derived from an EMBL/GenBank/DDBJ whole genome shotgun (WGS) entry which is preliminary data.</text>
</comment>
<dbReference type="PANTHER" id="PTHR37807">
    <property type="entry name" value="OS07G0160300 PROTEIN"/>
    <property type="match status" value="1"/>
</dbReference>
<dbReference type="PANTHER" id="PTHR37807:SF3">
    <property type="entry name" value="OS07G0160300 PROTEIN"/>
    <property type="match status" value="1"/>
</dbReference>
<organism evidence="1 2">
    <name type="scientific">Ciceribacter sichuanensis</name>
    <dbReference type="NCBI Taxonomy" id="2949647"/>
    <lineage>
        <taxon>Bacteria</taxon>
        <taxon>Pseudomonadati</taxon>
        <taxon>Pseudomonadota</taxon>
        <taxon>Alphaproteobacteria</taxon>
        <taxon>Hyphomicrobiales</taxon>
        <taxon>Rhizobiaceae</taxon>
        <taxon>Ciceribacter</taxon>
    </lineage>
</organism>
<dbReference type="Pfam" id="PF13671">
    <property type="entry name" value="AAA_33"/>
    <property type="match status" value="1"/>
</dbReference>
<reference evidence="1" key="1">
    <citation type="submission" date="2022-06" db="EMBL/GenBank/DDBJ databases">
        <authorList>
            <person name="Sun Q."/>
        </authorList>
    </citation>
    <scope>NUCLEOTIDE SEQUENCE</scope>
    <source>
        <strain evidence="1">S101</strain>
    </source>
</reference>
<accession>A0AAJ1C0X5</accession>
<dbReference type="SUPFAM" id="SSF52540">
    <property type="entry name" value="P-loop containing nucleoside triphosphate hydrolases"/>
    <property type="match status" value="1"/>
</dbReference>
<gene>
    <name evidence="1" type="ORF">NBH21_23710</name>
</gene>
<keyword evidence="1" id="KW-0547">Nucleotide-binding</keyword>
<dbReference type="InterPro" id="IPR027417">
    <property type="entry name" value="P-loop_NTPase"/>
</dbReference>
<dbReference type="AlphaFoldDB" id="A0AAJ1C0X5"/>
<protein>
    <submittedName>
        <fullName evidence="1">ATP-binding protein</fullName>
    </submittedName>
</protein>
<proteinExistence type="predicted"/>
<dbReference type="RefSeq" id="WP_250916298.1">
    <property type="nucleotide sequence ID" value="NZ_JAMXLX010000011.1"/>
</dbReference>
<dbReference type="GO" id="GO:0005524">
    <property type="term" value="F:ATP binding"/>
    <property type="evidence" value="ECO:0007669"/>
    <property type="project" value="UniProtKB-KW"/>
</dbReference>
<evidence type="ECO:0000313" key="2">
    <source>
        <dbReference type="Proteomes" id="UP001155380"/>
    </source>
</evidence>
<dbReference type="Gene3D" id="3.40.50.300">
    <property type="entry name" value="P-loop containing nucleotide triphosphate hydrolases"/>
    <property type="match status" value="1"/>
</dbReference>
<dbReference type="Proteomes" id="UP001155380">
    <property type="component" value="Unassembled WGS sequence"/>
</dbReference>
<evidence type="ECO:0000313" key="1">
    <source>
        <dbReference type="EMBL" id="MCO5959788.1"/>
    </source>
</evidence>